<keyword evidence="6" id="KW-0547">Nucleotide-binding</keyword>
<feature type="transmembrane region" description="Helical" evidence="14">
    <location>
        <begin position="324"/>
        <end position="351"/>
    </location>
</feature>
<feature type="transmembrane region" description="Helical" evidence="14">
    <location>
        <begin position="442"/>
        <end position="459"/>
    </location>
</feature>
<dbReference type="AlphaFoldDB" id="A0A378BDL3"/>
<keyword evidence="7" id="KW-0067">ATP-binding</keyword>
<keyword evidence="3" id="KW-1003">Cell membrane</keyword>
<feature type="domain" description="GS beta-grasp" evidence="15">
    <location>
        <begin position="35"/>
        <end position="129"/>
    </location>
</feature>
<evidence type="ECO:0000256" key="6">
    <source>
        <dbReference type="ARBA" id="ARBA00022741"/>
    </source>
</evidence>
<dbReference type="InterPro" id="IPR000620">
    <property type="entry name" value="EamA_dom"/>
</dbReference>
<evidence type="ECO:0000256" key="11">
    <source>
        <dbReference type="PROSITE-ProRule" id="PRU01330"/>
    </source>
</evidence>
<gene>
    <name evidence="17" type="primary">puuA</name>
    <name evidence="17" type="ORF">NCTC204_06304</name>
</gene>
<evidence type="ECO:0000256" key="7">
    <source>
        <dbReference type="ARBA" id="ARBA00022840"/>
    </source>
</evidence>
<evidence type="ECO:0000256" key="2">
    <source>
        <dbReference type="ARBA" id="ARBA00004651"/>
    </source>
</evidence>
<evidence type="ECO:0000256" key="4">
    <source>
        <dbReference type="ARBA" id="ARBA00022598"/>
    </source>
</evidence>
<dbReference type="InterPro" id="IPR008147">
    <property type="entry name" value="Gln_synt_N"/>
</dbReference>
<evidence type="ECO:0000313" key="17">
    <source>
        <dbReference type="EMBL" id="STV36740.1"/>
    </source>
</evidence>
<dbReference type="PROSITE" id="PS00181">
    <property type="entry name" value="GLNA_ATP"/>
    <property type="match status" value="1"/>
</dbReference>
<dbReference type="InterPro" id="IPR008146">
    <property type="entry name" value="Gln_synth_cat_dom"/>
</dbReference>
<keyword evidence="8" id="KW-0460">Magnesium</keyword>
<evidence type="ECO:0000259" key="15">
    <source>
        <dbReference type="PROSITE" id="PS51986"/>
    </source>
</evidence>
<dbReference type="GO" id="GO:0034024">
    <property type="term" value="F:glutamate-putrescine ligase activity"/>
    <property type="evidence" value="ECO:0007669"/>
    <property type="project" value="UniProtKB-EC"/>
</dbReference>
<dbReference type="PROSITE" id="PS51987">
    <property type="entry name" value="GS_CATALYTIC"/>
    <property type="match status" value="1"/>
</dbReference>
<dbReference type="Gene3D" id="3.30.590.10">
    <property type="entry name" value="Glutamine synthetase/guanido kinase, catalytic domain"/>
    <property type="match status" value="1"/>
</dbReference>
<evidence type="ECO:0000256" key="9">
    <source>
        <dbReference type="ARBA" id="ARBA00022989"/>
    </source>
</evidence>
<dbReference type="GO" id="GO:0005886">
    <property type="term" value="C:plasma membrane"/>
    <property type="evidence" value="ECO:0007669"/>
    <property type="project" value="UniProtKB-SubCell"/>
</dbReference>
<dbReference type="SUPFAM" id="SSF103481">
    <property type="entry name" value="Multidrug resistance efflux transporter EmrE"/>
    <property type="match status" value="1"/>
</dbReference>
<evidence type="ECO:0000256" key="12">
    <source>
        <dbReference type="RuleBase" id="RU000384"/>
    </source>
</evidence>
<dbReference type="GO" id="GO:0004356">
    <property type="term" value="F:glutamine synthetase activity"/>
    <property type="evidence" value="ECO:0007669"/>
    <property type="project" value="InterPro"/>
</dbReference>
<dbReference type="InterPro" id="IPR014746">
    <property type="entry name" value="Gln_synth/guanido_kin_cat_dom"/>
</dbReference>
<evidence type="ECO:0000313" key="18">
    <source>
        <dbReference type="Proteomes" id="UP000255192"/>
    </source>
</evidence>
<dbReference type="PANTHER" id="PTHR43785:SF12">
    <property type="entry name" value="TYPE-1 GLUTAMINE SYNTHETASE 2"/>
    <property type="match status" value="1"/>
</dbReference>
<comment type="similarity">
    <text evidence="11 12">Belongs to the glutamine synthetase family.</text>
</comment>
<dbReference type="InterPro" id="IPR027303">
    <property type="entry name" value="Gln_synth_gly_rich_site"/>
</dbReference>
<dbReference type="GO" id="GO:0006598">
    <property type="term" value="P:polyamine catabolic process"/>
    <property type="evidence" value="ECO:0007669"/>
    <property type="project" value="TreeGrafter"/>
</dbReference>
<dbReference type="Pfam" id="PF00120">
    <property type="entry name" value="Gln-synt_C"/>
    <property type="match status" value="1"/>
</dbReference>
<keyword evidence="5 14" id="KW-0812">Transmembrane</keyword>
<evidence type="ECO:0000256" key="13">
    <source>
        <dbReference type="SAM" id="MobiDB-lite"/>
    </source>
</evidence>
<dbReference type="GO" id="GO:0006542">
    <property type="term" value="P:glutamine biosynthetic process"/>
    <property type="evidence" value="ECO:0007669"/>
    <property type="project" value="InterPro"/>
</dbReference>
<feature type="region of interest" description="Disordered" evidence="13">
    <location>
        <begin position="468"/>
        <end position="490"/>
    </location>
</feature>
<sequence length="490" mass="53143">METNIVEVENFVQQTEERRVSAFAKEVKRYLETYPDTQYVDVLLTDLNGCFRGKRIPVAGLSKLEKGCYFPASVFAMDILGNVVEEAGLGQEMGEPDRSCIPVPGTLTPSAADPQSIAQVQLTMVDEDGAPFDVEPRNVLNRLWQQLRQRGLFPVVAVELEFYLLDRKRDAEGYLQPPCAPGTDDRNTQSQVYSVDNLNHFADVLNDIDELAKLQLIPADGAVAEASPGQFEINLHHTDNVLDACDDALALKRLVRLMAEKHKMHATFMAKPYEEHAGSGMHIHISMLNNKGENVLVDGDGEDSALLKRALAGMIDLMPASMALLALGVGEMITLASAVAIAAEIILISAWAGKVDVRRVTVVQLATASLVAFAAMKPAGESVPSLTPALLGVALGLGIFSAIIQVTMSWAQRSVSPTRATLIYTGEPVWAGIFGRLAGERLPLLALLGCVLILAGVLVSELKWKRKSPPQVSTNDDAQPLTDLADRREP</sequence>
<dbReference type="SUPFAM" id="SSF55931">
    <property type="entry name" value="Glutamine synthetase/guanido kinase"/>
    <property type="match status" value="1"/>
</dbReference>
<dbReference type="Proteomes" id="UP000255192">
    <property type="component" value="Unassembled WGS sequence"/>
</dbReference>
<evidence type="ECO:0000256" key="10">
    <source>
        <dbReference type="ARBA" id="ARBA00023136"/>
    </source>
</evidence>
<dbReference type="EMBL" id="UGMD01000002">
    <property type="protein sequence ID" value="STV36740.1"/>
    <property type="molecule type" value="Genomic_DNA"/>
</dbReference>
<keyword evidence="4 17" id="KW-0436">Ligase</keyword>
<accession>A0A378BDL3</accession>
<dbReference type="Pfam" id="PF00892">
    <property type="entry name" value="EamA"/>
    <property type="match status" value="1"/>
</dbReference>
<dbReference type="EC" id="6.3.1.11" evidence="17"/>
<dbReference type="SUPFAM" id="SSF54368">
    <property type="entry name" value="Glutamine synthetase, N-terminal domain"/>
    <property type="match status" value="1"/>
</dbReference>
<dbReference type="Gene3D" id="3.10.20.70">
    <property type="entry name" value="Glutamine synthetase, N-terminal domain"/>
    <property type="match status" value="1"/>
</dbReference>
<evidence type="ECO:0000256" key="14">
    <source>
        <dbReference type="SAM" id="Phobius"/>
    </source>
</evidence>
<reference evidence="17 18" key="1">
    <citation type="submission" date="2018-06" db="EMBL/GenBank/DDBJ databases">
        <authorList>
            <consortium name="Pathogen Informatics"/>
            <person name="Doyle S."/>
        </authorList>
    </citation>
    <scope>NUCLEOTIDE SEQUENCE [LARGE SCALE GENOMIC DNA]</scope>
    <source>
        <strain evidence="17 18">NCTC204</strain>
    </source>
</reference>
<evidence type="ECO:0000256" key="8">
    <source>
        <dbReference type="ARBA" id="ARBA00022842"/>
    </source>
</evidence>
<proteinExistence type="inferred from homology"/>
<evidence type="ECO:0000259" key="16">
    <source>
        <dbReference type="PROSITE" id="PS51987"/>
    </source>
</evidence>
<feature type="domain" description="GS catalytic" evidence="16">
    <location>
        <begin position="136"/>
        <end position="490"/>
    </location>
</feature>
<protein>
    <submittedName>
        <fullName evidence="17">Gamma-glutamyl-putrescine synthetase</fullName>
        <ecNumber evidence="17">6.3.1.11</ecNumber>
    </submittedName>
</protein>
<keyword evidence="10 14" id="KW-0472">Membrane</keyword>
<dbReference type="PROSITE" id="PS51986">
    <property type="entry name" value="GS_BETA_GRASP"/>
    <property type="match status" value="1"/>
</dbReference>
<keyword evidence="9 14" id="KW-1133">Transmembrane helix</keyword>
<comment type="cofactor">
    <cofactor evidence="1">
        <name>Mg(2+)</name>
        <dbReference type="ChEBI" id="CHEBI:18420"/>
    </cofactor>
</comment>
<evidence type="ECO:0000256" key="3">
    <source>
        <dbReference type="ARBA" id="ARBA00022475"/>
    </source>
</evidence>
<organism evidence="17 18">
    <name type="scientific">Klebsiella pneumoniae</name>
    <dbReference type="NCBI Taxonomy" id="573"/>
    <lineage>
        <taxon>Bacteria</taxon>
        <taxon>Pseudomonadati</taxon>
        <taxon>Pseudomonadota</taxon>
        <taxon>Gammaproteobacteria</taxon>
        <taxon>Enterobacterales</taxon>
        <taxon>Enterobacteriaceae</taxon>
        <taxon>Klebsiella/Raoultella group</taxon>
        <taxon>Klebsiella</taxon>
        <taxon>Klebsiella pneumoniae complex</taxon>
    </lineage>
</organism>
<dbReference type="PANTHER" id="PTHR43785">
    <property type="entry name" value="GAMMA-GLUTAMYLPUTRESCINE SYNTHETASE"/>
    <property type="match status" value="1"/>
</dbReference>
<comment type="subcellular location">
    <subcellularLocation>
        <location evidence="2">Cell membrane</location>
        <topology evidence="2">Multi-pass membrane protein</topology>
    </subcellularLocation>
</comment>
<name>A0A378BDL3_KLEPN</name>
<dbReference type="InterPro" id="IPR036651">
    <property type="entry name" value="Gln_synt_N_sf"/>
</dbReference>
<feature type="transmembrane region" description="Helical" evidence="14">
    <location>
        <begin position="388"/>
        <end position="411"/>
    </location>
</feature>
<evidence type="ECO:0000256" key="1">
    <source>
        <dbReference type="ARBA" id="ARBA00001946"/>
    </source>
</evidence>
<evidence type="ECO:0000256" key="5">
    <source>
        <dbReference type="ARBA" id="ARBA00022692"/>
    </source>
</evidence>
<dbReference type="GO" id="GO:0005524">
    <property type="term" value="F:ATP binding"/>
    <property type="evidence" value="ECO:0007669"/>
    <property type="project" value="UniProtKB-KW"/>
</dbReference>
<dbReference type="InterPro" id="IPR037185">
    <property type="entry name" value="EmrE-like"/>
</dbReference>
<dbReference type="SMART" id="SM01230">
    <property type="entry name" value="Gln-synt_C"/>
    <property type="match status" value="1"/>
</dbReference>